<protein>
    <submittedName>
        <fullName evidence="3">DNA replication initiation factor</fullName>
    </submittedName>
</protein>
<feature type="domain" description="Chromosomal replication initiator protein DnaA ATPAse" evidence="1">
    <location>
        <begin position="43"/>
        <end position="140"/>
    </location>
</feature>
<name>A0A838YMM2_9GAMM</name>
<keyword evidence="3" id="KW-0648">Protein biosynthesis</keyword>
<dbReference type="GO" id="GO:0006270">
    <property type="term" value="P:DNA replication initiation"/>
    <property type="evidence" value="ECO:0007669"/>
    <property type="project" value="TreeGrafter"/>
</dbReference>
<dbReference type="Pfam" id="PF00308">
    <property type="entry name" value="Bac_DnaA"/>
    <property type="match status" value="1"/>
</dbReference>
<reference evidence="3 4" key="1">
    <citation type="submission" date="2020-06" db="EMBL/GenBank/DDBJ databases">
        <title>Dysbiosis in marine aquaculture revealed through microbiome analysis: reverse ecology for environmental sustainability.</title>
        <authorList>
            <person name="Haro-Moreno J.M."/>
            <person name="Coutinho F.H."/>
            <person name="Zaragoza-Solas A."/>
            <person name="Picazo A."/>
            <person name="Almagro-Moreno S."/>
            <person name="Lopez-Perez M."/>
        </authorList>
    </citation>
    <scope>NUCLEOTIDE SEQUENCE [LARGE SCALE GENOMIC DNA]</scope>
    <source>
        <strain evidence="3">MCMED-G42</strain>
    </source>
</reference>
<dbReference type="Gene3D" id="1.10.8.60">
    <property type="match status" value="1"/>
</dbReference>
<feature type="domain" description="Hda lid" evidence="2">
    <location>
        <begin position="168"/>
        <end position="227"/>
    </location>
</feature>
<gene>
    <name evidence="3" type="ORF">H2021_01205</name>
</gene>
<dbReference type="AlphaFoldDB" id="A0A838YMM2"/>
<proteinExistence type="predicted"/>
<dbReference type="PANTHER" id="PTHR30050:SF5">
    <property type="entry name" value="DNAA REGULATORY INACTIVATOR HDA"/>
    <property type="match status" value="1"/>
</dbReference>
<dbReference type="Gene3D" id="3.40.50.300">
    <property type="entry name" value="P-loop containing nucleotide triphosphate hydrolases"/>
    <property type="match status" value="1"/>
</dbReference>
<evidence type="ECO:0000259" key="1">
    <source>
        <dbReference type="Pfam" id="PF00308"/>
    </source>
</evidence>
<dbReference type="PANTHER" id="PTHR30050">
    <property type="entry name" value="CHROMOSOMAL REPLICATION INITIATOR PROTEIN DNAA"/>
    <property type="match status" value="1"/>
</dbReference>
<dbReference type="EMBL" id="JACETM010000006">
    <property type="protein sequence ID" value="MBA4723812.1"/>
    <property type="molecule type" value="Genomic_DNA"/>
</dbReference>
<dbReference type="GO" id="GO:0003743">
    <property type="term" value="F:translation initiation factor activity"/>
    <property type="evidence" value="ECO:0007669"/>
    <property type="project" value="UniProtKB-KW"/>
</dbReference>
<accession>A0A838YMM2</accession>
<evidence type="ECO:0000313" key="3">
    <source>
        <dbReference type="EMBL" id="MBA4723812.1"/>
    </source>
</evidence>
<dbReference type="Proteomes" id="UP000585327">
    <property type="component" value="Unassembled WGS sequence"/>
</dbReference>
<dbReference type="InterPro" id="IPR055199">
    <property type="entry name" value="Hda_lid"/>
</dbReference>
<dbReference type="InterPro" id="IPR027417">
    <property type="entry name" value="P-loop_NTPase"/>
</dbReference>
<comment type="caution">
    <text evidence="3">The sequence shown here is derived from an EMBL/GenBank/DDBJ whole genome shotgun (WGS) entry which is preliminary data.</text>
</comment>
<organism evidence="3 4">
    <name type="scientific">SAR86 cluster bacterium</name>
    <dbReference type="NCBI Taxonomy" id="2030880"/>
    <lineage>
        <taxon>Bacteria</taxon>
        <taxon>Pseudomonadati</taxon>
        <taxon>Pseudomonadota</taxon>
        <taxon>Gammaproteobacteria</taxon>
        <taxon>SAR86 cluster</taxon>
    </lineage>
</organism>
<dbReference type="SUPFAM" id="SSF52540">
    <property type="entry name" value="P-loop containing nucleoside triphosphate hydrolases"/>
    <property type="match status" value="1"/>
</dbReference>
<evidence type="ECO:0000259" key="2">
    <source>
        <dbReference type="Pfam" id="PF22688"/>
    </source>
</evidence>
<keyword evidence="3" id="KW-0396">Initiation factor</keyword>
<sequence length="227" mass="26105">MSNPKQLTFPWEKNFKSSVKGFYCDPNNKKLFDELINFDGDDVFIYGTNNIGKTYLLQAICNYYNSGSRSSLYIPLMDVKNYDTAIIDNVSSLDLVCIDGLDQIANNSEWEIALFNLINSSLNTDCRLIFSANFLDKTLQFGLPDLESRIKKLNSFEMTPVQDVYLKEALLHISEFRSINLGEKEVKYLLGYTKRNLSDLVSILERLDSLSMELKRKITIPLIKDYL</sequence>
<dbReference type="InterPro" id="IPR013317">
    <property type="entry name" value="DnaA_dom"/>
</dbReference>
<dbReference type="GO" id="GO:0032297">
    <property type="term" value="P:negative regulation of DNA-templated DNA replication initiation"/>
    <property type="evidence" value="ECO:0007669"/>
    <property type="project" value="TreeGrafter"/>
</dbReference>
<dbReference type="Pfam" id="PF22688">
    <property type="entry name" value="Hda_lid"/>
    <property type="match status" value="1"/>
</dbReference>
<evidence type="ECO:0000313" key="4">
    <source>
        <dbReference type="Proteomes" id="UP000585327"/>
    </source>
</evidence>